<dbReference type="PANTHER" id="PTHR13003">
    <property type="entry name" value="NUP107-RELATED"/>
    <property type="match status" value="1"/>
</dbReference>
<gene>
    <name evidence="8" type="ORF">A1Q1_02810</name>
</gene>
<dbReference type="InterPro" id="IPR007252">
    <property type="entry name" value="Nup84/Nup107"/>
</dbReference>
<reference evidence="8 9" key="1">
    <citation type="journal article" date="2012" name="Eukaryot. Cell">
        <title>Draft genome sequence of CBS 2479, the standard type strain of Trichosporon asahii.</title>
        <authorList>
            <person name="Yang R.Y."/>
            <person name="Li H.T."/>
            <person name="Zhu H."/>
            <person name="Zhou G.P."/>
            <person name="Wang M."/>
            <person name="Wang L."/>
        </authorList>
    </citation>
    <scope>NUCLEOTIDE SEQUENCE [LARGE SCALE GENOMIC DNA]</scope>
    <source>
        <strain evidence="9">ATCC 90039 / CBS 2479 / JCM 2466 / KCTC 7840 / NCYC 2677 / UAMH 7654</strain>
    </source>
</reference>
<dbReference type="OrthoDB" id="3098at2759"/>
<keyword evidence="3" id="KW-0653">Protein transport</keyword>
<dbReference type="KEGG" id="tasa:A1Q1_02810"/>
<comment type="function">
    <text evidence="7">Functions as a component of the nuclear pore complex (NPC).</text>
</comment>
<organism evidence="8 9">
    <name type="scientific">Trichosporon asahii var. asahii (strain ATCC 90039 / CBS 2479 / JCM 2466 / KCTC 7840 / NBRC 103889/ NCYC 2677 / UAMH 7654)</name>
    <name type="common">Yeast</name>
    <dbReference type="NCBI Taxonomy" id="1186058"/>
    <lineage>
        <taxon>Eukaryota</taxon>
        <taxon>Fungi</taxon>
        <taxon>Dikarya</taxon>
        <taxon>Basidiomycota</taxon>
        <taxon>Agaricomycotina</taxon>
        <taxon>Tremellomycetes</taxon>
        <taxon>Trichosporonales</taxon>
        <taxon>Trichosporonaceae</taxon>
        <taxon>Trichosporon</taxon>
    </lineage>
</organism>
<evidence type="ECO:0000313" key="8">
    <source>
        <dbReference type="EMBL" id="EJT48244.1"/>
    </source>
</evidence>
<dbReference type="Gene3D" id="1.10.3450.20">
    <property type="match status" value="1"/>
</dbReference>
<dbReference type="GO" id="GO:0006606">
    <property type="term" value="P:protein import into nucleus"/>
    <property type="evidence" value="ECO:0007669"/>
    <property type="project" value="TreeGrafter"/>
</dbReference>
<dbReference type="GO" id="GO:0031965">
    <property type="term" value="C:nuclear membrane"/>
    <property type="evidence" value="ECO:0007669"/>
    <property type="project" value="UniProtKB-SubCell"/>
</dbReference>
<dbReference type="GeneID" id="25986323"/>
<dbReference type="Proteomes" id="UP000002748">
    <property type="component" value="Unassembled WGS sequence"/>
</dbReference>
<evidence type="ECO:0000313" key="9">
    <source>
        <dbReference type="Proteomes" id="UP000002748"/>
    </source>
</evidence>
<dbReference type="Pfam" id="PF04121">
    <property type="entry name" value="Nup84_Nup100"/>
    <property type="match status" value="1"/>
</dbReference>
<comment type="subunit">
    <text evidence="7">Part of the nuclear pore complex (NPC).</text>
</comment>
<keyword evidence="2" id="KW-0509">mRNA transport</keyword>
<evidence type="ECO:0000256" key="1">
    <source>
        <dbReference type="ARBA" id="ARBA00022448"/>
    </source>
</evidence>
<dbReference type="GO" id="GO:0000973">
    <property type="term" value="P:post-transcriptional tethering of RNA polymerase II gene DNA at nuclear periphery"/>
    <property type="evidence" value="ECO:0007669"/>
    <property type="project" value="TreeGrafter"/>
</dbReference>
<evidence type="ECO:0000256" key="2">
    <source>
        <dbReference type="ARBA" id="ARBA00022816"/>
    </source>
</evidence>
<keyword evidence="7" id="KW-0472">Membrane</keyword>
<proteinExistence type="inferred from homology"/>
<dbReference type="AlphaFoldDB" id="J6EUH9"/>
<dbReference type="GO" id="GO:0006406">
    <property type="term" value="P:mRNA export from nucleus"/>
    <property type="evidence" value="ECO:0007669"/>
    <property type="project" value="TreeGrafter"/>
</dbReference>
<evidence type="ECO:0000256" key="6">
    <source>
        <dbReference type="ARBA" id="ARBA00023242"/>
    </source>
</evidence>
<comment type="subcellular location">
    <subcellularLocation>
        <location evidence="7">Nucleus</location>
        <location evidence="7">Nuclear pore complex</location>
    </subcellularLocation>
    <subcellularLocation>
        <location evidence="7">Nucleus membrane</location>
    </subcellularLocation>
</comment>
<dbReference type="VEuPathDB" id="FungiDB:A1Q1_02810"/>
<dbReference type="GO" id="GO:0017056">
    <property type="term" value="F:structural constituent of nuclear pore"/>
    <property type="evidence" value="ECO:0007669"/>
    <property type="project" value="UniProtKB-UniRule"/>
</dbReference>
<evidence type="ECO:0000256" key="5">
    <source>
        <dbReference type="ARBA" id="ARBA00023132"/>
    </source>
</evidence>
<dbReference type="EMBL" id="ALBS01000210">
    <property type="protein sequence ID" value="EJT48244.1"/>
    <property type="molecule type" value="Genomic_DNA"/>
</dbReference>
<comment type="similarity">
    <text evidence="7">Belongs to the nucleoporin Nup84/Nup107 family.</text>
</comment>
<dbReference type="RefSeq" id="XP_014179514.1">
    <property type="nucleotide sequence ID" value="XM_014324039.1"/>
</dbReference>
<dbReference type="GO" id="GO:0031080">
    <property type="term" value="C:nuclear pore outer ring"/>
    <property type="evidence" value="ECO:0007669"/>
    <property type="project" value="TreeGrafter"/>
</dbReference>
<keyword evidence="6 7" id="KW-0539">Nucleus</keyword>
<protein>
    <recommendedName>
        <fullName evidence="7">Nuclear pore complex protein</fullName>
    </recommendedName>
</protein>
<evidence type="ECO:0000256" key="7">
    <source>
        <dbReference type="RuleBase" id="RU365072"/>
    </source>
</evidence>
<dbReference type="HOGENOM" id="CLU_012944_0_0_1"/>
<sequence length="745" mass="83050">MSGTMVTQSASPDATFAKVLANYHSKYAEAGPSSAQLDSPIRYDVVLDEESGMISALMGSLEETGEMPPEVFESLMLEHRTWALIRAVYENRLHRADPEFVPPSSEEQIAQNPYTPPEAAAQTIVNEDSELSLWATLLDHLQSRPLFSSPPPIEARHGYLPSTLRKVKKARLDGKDTPSLDPDFTLRDPHGQALAGEDETYQTPLLETLWDLVRHGELDQAVTVCDEGAKESPEATALTGNRSRALWKKSCRAIAKNAERALYAALIADLPTLLPACESWEDYLWAHIQYRLEARIDRKWHSLGGFWEQEDALIGNDDEGATDVGRGGLEEVFASLASVQSGSVAAASQNPYYVAQKMVILGRAPVLLNTFADRLPTLADSVAPDLIGPLVRFFTHLVLVLRSLGQDVPEDAANDIIKAYLHILERGGNDALVAAYAACLREGNGEQSYARFLRAMDPDAPFEQKKQALLRAQAHHLDTAVIAKETVRMILDEAFSSIPALVPGEPEINWLSSLSERDVHLIRAIEWLTMVLETLPEALVRSNDVMRYFLALGQANAAHALLRSLPSQLEAVRADDETQSDEHHDYVQLFQLFSAHDAVDEVAGRAPKETAGRVEQHNWAKKLNALIDDVAAQTRALLTSSWLQFPSRDRSLYASQRRKELARIRQIFIPYLVLRLHQMLVQYSDRTPRFLQDALEMASLVAAEDWRVYDEFVAAGSLERYLERMREASMLALKRGSTDAFVVRQ</sequence>
<evidence type="ECO:0000256" key="4">
    <source>
        <dbReference type="ARBA" id="ARBA00023010"/>
    </source>
</evidence>
<evidence type="ECO:0000256" key="3">
    <source>
        <dbReference type="ARBA" id="ARBA00022927"/>
    </source>
</evidence>
<keyword evidence="5 7" id="KW-0906">Nuclear pore complex</keyword>
<comment type="caution">
    <text evidence="8">The sequence shown here is derived from an EMBL/GenBank/DDBJ whole genome shotgun (WGS) entry which is preliminary data.</text>
</comment>
<dbReference type="Gene3D" id="1.20.190.50">
    <property type="match status" value="1"/>
</dbReference>
<accession>J6EUH9</accession>
<keyword evidence="4 7" id="KW-0811">Translocation</keyword>
<dbReference type="PANTHER" id="PTHR13003:SF2">
    <property type="entry name" value="NUCLEAR PORE COMPLEX PROTEIN NUP107"/>
    <property type="match status" value="1"/>
</dbReference>
<name>J6EUH9_TRIAS</name>
<keyword evidence="1 7" id="KW-0813">Transport</keyword>